<evidence type="ECO:0000259" key="1">
    <source>
        <dbReference type="PROSITE" id="PS50053"/>
    </source>
</evidence>
<proteinExistence type="predicted"/>
<name>A0A7J7MW61_9MAGN</name>
<dbReference type="Proteomes" id="UP000541444">
    <property type="component" value="Unassembled WGS sequence"/>
</dbReference>
<feature type="domain" description="Ubiquitin-like" evidence="1">
    <location>
        <begin position="100"/>
        <end position="177"/>
    </location>
</feature>
<dbReference type="Gene3D" id="3.10.20.90">
    <property type="entry name" value="Phosphatidylinositol 3-kinase Catalytic Subunit, Chain A, domain 1"/>
    <property type="match status" value="2"/>
</dbReference>
<dbReference type="AlphaFoldDB" id="A0A7J7MW61"/>
<dbReference type="GO" id="GO:0070628">
    <property type="term" value="F:proteasome binding"/>
    <property type="evidence" value="ECO:0007669"/>
    <property type="project" value="TreeGrafter"/>
</dbReference>
<dbReference type="GO" id="GO:0043130">
    <property type="term" value="F:ubiquitin binding"/>
    <property type="evidence" value="ECO:0007669"/>
    <property type="project" value="TreeGrafter"/>
</dbReference>
<organism evidence="2 3">
    <name type="scientific">Kingdonia uniflora</name>
    <dbReference type="NCBI Taxonomy" id="39325"/>
    <lineage>
        <taxon>Eukaryota</taxon>
        <taxon>Viridiplantae</taxon>
        <taxon>Streptophyta</taxon>
        <taxon>Embryophyta</taxon>
        <taxon>Tracheophyta</taxon>
        <taxon>Spermatophyta</taxon>
        <taxon>Magnoliopsida</taxon>
        <taxon>Ranunculales</taxon>
        <taxon>Circaeasteraceae</taxon>
        <taxon>Kingdonia</taxon>
    </lineage>
</organism>
<evidence type="ECO:0000313" key="2">
    <source>
        <dbReference type="EMBL" id="KAF6159171.1"/>
    </source>
</evidence>
<dbReference type="GO" id="GO:0005829">
    <property type="term" value="C:cytosol"/>
    <property type="evidence" value="ECO:0007669"/>
    <property type="project" value="TreeGrafter"/>
</dbReference>
<feature type="domain" description="Ubiquitin-like" evidence="1">
    <location>
        <begin position="1"/>
        <end position="76"/>
    </location>
</feature>
<comment type="caution">
    <text evidence="2">The sequence shown here is derived from an EMBL/GenBank/DDBJ whole genome shotgun (WGS) entry which is preliminary data.</text>
</comment>
<reference evidence="2 3" key="1">
    <citation type="journal article" date="2020" name="IScience">
        <title>Genome Sequencing of the Endangered Kingdonia uniflora (Circaeasteraceae, Ranunculales) Reveals Potential Mechanisms of Evolutionary Specialization.</title>
        <authorList>
            <person name="Sun Y."/>
            <person name="Deng T."/>
            <person name="Zhang A."/>
            <person name="Moore M.J."/>
            <person name="Landis J.B."/>
            <person name="Lin N."/>
            <person name="Zhang H."/>
            <person name="Zhang X."/>
            <person name="Huang J."/>
            <person name="Zhang X."/>
            <person name="Sun H."/>
            <person name="Wang H."/>
        </authorList>
    </citation>
    <scope>NUCLEOTIDE SEQUENCE [LARGE SCALE GENOMIC DNA]</scope>
    <source>
        <strain evidence="2">TB1705</strain>
        <tissue evidence="2">Leaf</tissue>
    </source>
</reference>
<dbReference type="InterPro" id="IPR000626">
    <property type="entry name" value="Ubiquitin-like_dom"/>
</dbReference>
<dbReference type="EMBL" id="JACGCM010001204">
    <property type="protein sequence ID" value="KAF6159171.1"/>
    <property type="molecule type" value="Genomic_DNA"/>
</dbReference>
<dbReference type="InterPro" id="IPR029071">
    <property type="entry name" value="Ubiquitin-like_domsf"/>
</dbReference>
<dbReference type="Pfam" id="PF00240">
    <property type="entry name" value="ubiquitin"/>
    <property type="match status" value="1"/>
</dbReference>
<dbReference type="PANTHER" id="PTHR10621">
    <property type="entry name" value="UV EXCISION REPAIR PROTEIN RAD23"/>
    <property type="match status" value="1"/>
</dbReference>
<protein>
    <recommendedName>
        <fullName evidence="1">Ubiquitin-like domain-containing protein</fullName>
    </recommendedName>
</protein>
<evidence type="ECO:0000313" key="3">
    <source>
        <dbReference type="Proteomes" id="UP000541444"/>
    </source>
</evidence>
<gene>
    <name evidence="2" type="ORF">GIB67_032788</name>
</gene>
<dbReference type="PANTHER" id="PTHR10621:SF38">
    <property type="entry name" value="UBIQUITIN DOMAIN-CONTAINING PROTEIN 7SL RNA1-RELATED"/>
    <property type="match status" value="1"/>
</dbReference>
<keyword evidence="3" id="KW-1185">Reference proteome</keyword>
<dbReference type="OrthoDB" id="419317at2759"/>
<dbReference type="GO" id="GO:0043161">
    <property type="term" value="P:proteasome-mediated ubiquitin-dependent protein catabolic process"/>
    <property type="evidence" value="ECO:0007669"/>
    <property type="project" value="TreeGrafter"/>
</dbReference>
<dbReference type="SMART" id="SM00213">
    <property type="entry name" value="UBQ"/>
    <property type="match status" value="1"/>
</dbReference>
<dbReference type="SUPFAM" id="SSF54236">
    <property type="entry name" value="Ubiquitin-like"/>
    <property type="match status" value="2"/>
</dbReference>
<dbReference type="GO" id="GO:0005654">
    <property type="term" value="C:nucleoplasm"/>
    <property type="evidence" value="ECO:0007669"/>
    <property type="project" value="TreeGrafter"/>
</dbReference>
<dbReference type="PROSITE" id="PS50053">
    <property type="entry name" value="UBIQUITIN_2"/>
    <property type="match status" value="2"/>
</dbReference>
<sequence length="189" mass="21804">MEVIFEGTNGEKFELELWYYDTVLVMKKRIEKYHGIPVSKQTLVFNNQVMEDERDTEFYGVHFRCRIKLLVDEEPETAVPITNFESSPVKAAKTVSPGKLTVTVVSMCGKVTTEFEVNGYDKVTVIRTELQHTDFPLPPDGYFFIHDQNPMEEDRSFEWHNVKNGDSIDIFAGTVEGEGTQKYKSYPTR</sequence>
<dbReference type="GO" id="GO:0031593">
    <property type="term" value="F:polyubiquitin modification-dependent protein binding"/>
    <property type="evidence" value="ECO:0007669"/>
    <property type="project" value="TreeGrafter"/>
</dbReference>
<accession>A0A7J7MW61</accession>